<comment type="subcellular location">
    <subcellularLocation>
        <location evidence="8">Cytoplasm</location>
    </subcellularLocation>
</comment>
<dbReference type="InterPro" id="IPR011004">
    <property type="entry name" value="Trimer_LpxA-like_sf"/>
</dbReference>
<keyword evidence="5 8" id="KW-0677">Repeat</keyword>
<comment type="pathway">
    <text evidence="8">Glycolipid biosynthesis; lipid IV(A) biosynthesis; lipid IV(A) from (3R)-3-hydroxytetradecanoyl-[acyl-carrier-protein] and UDP-N-acetyl-alpha-D-glucosamine: step 1/6.</text>
</comment>
<dbReference type="CDD" id="cd03351">
    <property type="entry name" value="LbH_UDP-GlcNAc_AT"/>
    <property type="match status" value="1"/>
</dbReference>
<comment type="catalytic activity">
    <reaction evidence="8">
        <text>a (3R)-hydroxyacyl-[ACP] + UDP-N-acetyl-alpha-D-glucosamine = a UDP-3-O-[(3R)-3-hydroxyacyl]-N-acetyl-alpha-D-glucosamine + holo-[ACP]</text>
        <dbReference type="Rhea" id="RHEA:67812"/>
        <dbReference type="Rhea" id="RHEA-COMP:9685"/>
        <dbReference type="Rhea" id="RHEA-COMP:9945"/>
        <dbReference type="ChEBI" id="CHEBI:57705"/>
        <dbReference type="ChEBI" id="CHEBI:64479"/>
        <dbReference type="ChEBI" id="CHEBI:78827"/>
        <dbReference type="ChEBI" id="CHEBI:173225"/>
        <dbReference type="EC" id="2.3.1.129"/>
    </reaction>
</comment>
<keyword evidence="3 8" id="KW-0441">Lipid A biosynthesis</keyword>
<dbReference type="EMBL" id="JACHXA010000005">
    <property type="protein sequence ID" value="MBB3065887.1"/>
    <property type="molecule type" value="Genomic_DNA"/>
</dbReference>
<keyword evidence="11" id="KW-1185">Reference proteome</keyword>
<dbReference type="PANTHER" id="PTHR43480:SF1">
    <property type="entry name" value="ACYL-[ACYL-CARRIER-PROTEIN]--UDP-N-ACETYLGLUCOSAMINE O-ACYLTRANSFERASE, MITOCHONDRIAL-RELATED"/>
    <property type="match status" value="1"/>
</dbReference>
<dbReference type="RefSeq" id="WP_183416701.1">
    <property type="nucleotide sequence ID" value="NZ_JACHXA010000005.1"/>
</dbReference>
<evidence type="ECO:0000313" key="11">
    <source>
        <dbReference type="Proteomes" id="UP000581135"/>
    </source>
</evidence>
<dbReference type="PANTHER" id="PTHR43480">
    <property type="entry name" value="ACYL-[ACYL-CARRIER-PROTEIN]--UDP-N-ACETYLGLUCOSAMINE O-ACYLTRANSFERASE"/>
    <property type="match status" value="1"/>
</dbReference>
<dbReference type="Proteomes" id="UP000581135">
    <property type="component" value="Unassembled WGS sequence"/>
</dbReference>
<dbReference type="EC" id="2.3.1.129" evidence="8"/>
<organism evidence="10 11">
    <name type="scientific">Limibacillus halophilus</name>
    <dbReference type="NCBI Taxonomy" id="1579333"/>
    <lineage>
        <taxon>Bacteria</taxon>
        <taxon>Pseudomonadati</taxon>
        <taxon>Pseudomonadota</taxon>
        <taxon>Alphaproteobacteria</taxon>
        <taxon>Rhodospirillales</taxon>
        <taxon>Rhodovibrionaceae</taxon>
        <taxon>Limibacillus</taxon>
    </lineage>
</organism>
<evidence type="ECO:0000256" key="4">
    <source>
        <dbReference type="ARBA" id="ARBA00022679"/>
    </source>
</evidence>
<dbReference type="InterPro" id="IPR037157">
    <property type="entry name" value="Acetyltransf_C_sf"/>
</dbReference>
<proteinExistence type="inferred from homology"/>
<comment type="function">
    <text evidence="8">Involved in the biosynthesis of lipid A, a phosphorylated glycolipid that anchors the lipopolysaccharide to the outer membrane of the cell.</text>
</comment>
<evidence type="ECO:0000256" key="3">
    <source>
        <dbReference type="ARBA" id="ARBA00022556"/>
    </source>
</evidence>
<comment type="similarity">
    <text evidence="8">Belongs to the transferase hexapeptide repeat family. LpxA subfamily.</text>
</comment>
<dbReference type="InterPro" id="IPR018357">
    <property type="entry name" value="Hexapep_transf_CS"/>
</dbReference>
<dbReference type="Pfam" id="PF00132">
    <property type="entry name" value="Hexapep"/>
    <property type="match status" value="2"/>
</dbReference>
<dbReference type="SUPFAM" id="SSF51161">
    <property type="entry name" value="Trimeric LpxA-like enzymes"/>
    <property type="match status" value="1"/>
</dbReference>
<evidence type="ECO:0000256" key="5">
    <source>
        <dbReference type="ARBA" id="ARBA00022737"/>
    </source>
</evidence>
<dbReference type="Gene3D" id="1.20.1180.10">
    <property type="entry name" value="Udp N-acetylglucosamine O-acyltransferase, C-terminal domain"/>
    <property type="match status" value="1"/>
</dbReference>
<dbReference type="NCBIfam" id="TIGR01852">
    <property type="entry name" value="lipid_A_lpxA"/>
    <property type="match status" value="1"/>
</dbReference>
<dbReference type="NCBIfam" id="NF003657">
    <property type="entry name" value="PRK05289.1"/>
    <property type="match status" value="1"/>
</dbReference>
<evidence type="ECO:0000259" key="9">
    <source>
        <dbReference type="Pfam" id="PF13720"/>
    </source>
</evidence>
<dbReference type="UniPathway" id="UPA00359">
    <property type="reaction ID" value="UER00477"/>
</dbReference>
<evidence type="ECO:0000256" key="7">
    <source>
        <dbReference type="ARBA" id="ARBA00023315"/>
    </source>
</evidence>
<dbReference type="InterPro" id="IPR029098">
    <property type="entry name" value="Acetyltransf_C"/>
</dbReference>
<dbReference type="GO" id="GO:0016020">
    <property type="term" value="C:membrane"/>
    <property type="evidence" value="ECO:0007669"/>
    <property type="project" value="GOC"/>
</dbReference>
<keyword evidence="1 8" id="KW-0963">Cytoplasm</keyword>
<dbReference type="PROSITE" id="PS00101">
    <property type="entry name" value="HEXAPEP_TRANSFERASES"/>
    <property type="match status" value="1"/>
</dbReference>
<evidence type="ECO:0000256" key="8">
    <source>
        <dbReference type="HAMAP-Rule" id="MF_00387"/>
    </source>
</evidence>
<dbReference type="HAMAP" id="MF_00387">
    <property type="entry name" value="LpxA"/>
    <property type="match status" value="1"/>
</dbReference>
<dbReference type="InterPro" id="IPR001451">
    <property type="entry name" value="Hexapep"/>
</dbReference>
<dbReference type="PIRSF" id="PIRSF000456">
    <property type="entry name" value="UDP-GlcNAc_acltr"/>
    <property type="match status" value="1"/>
</dbReference>
<evidence type="ECO:0000256" key="1">
    <source>
        <dbReference type="ARBA" id="ARBA00022490"/>
    </source>
</evidence>
<reference evidence="10 11" key="1">
    <citation type="submission" date="2020-08" db="EMBL/GenBank/DDBJ databases">
        <title>Genomic Encyclopedia of Type Strains, Phase III (KMG-III): the genomes of soil and plant-associated and newly described type strains.</title>
        <authorList>
            <person name="Whitman W."/>
        </authorList>
    </citation>
    <scope>NUCLEOTIDE SEQUENCE [LARGE SCALE GENOMIC DNA]</scope>
    <source>
        <strain evidence="10 11">CECT 8803</strain>
    </source>
</reference>
<evidence type="ECO:0000256" key="2">
    <source>
        <dbReference type="ARBA" id="ARBA00022516"/>
    </source>
</evidence>
<comment type="subunit">
    <text evidence="8">Homotrimer.</text>
</comment>
<keyword evidence="7 8" id="KW-0012">Acyltransferase</keyword>
<dbReference type="GO" id="GO:0009245">
    <property type="term" value="P:lipid A biosynthetic process"/>
    <property type="evidence" value="ECO:0007669"/>
    <property type="project" value="UniProtKB-UniRule"/>
</dbReference>
<sequence length="262" mass="27457">MAKLHPSSIVEPGATLGDGVEIGPFCHVGSDVVIGDNCRLISHVSIMGRTRIASHCTLYPFSSIGHIPQDLKYAGEPSELVIGERTVIREQVTINTGTLGGGMITSVGADCLLMVGVHVAHDCQIGDRVILANNVTLAGHVHVGEGAVIGGLSAVLQFVRIGKGAMIGGMSGVEQDVIPFGLVKGDRAALVGLNLIGLKRSSMPSQELGQLRSIYDSLFGPIGEPLSERAARLRELAEYGPAGKALIEFVLEPSQHGICRPD</sequence>
<gene>
    <name evidence="8" type="primary">lpxA</name>
    <name evidence="10" type="ORF">FHR98_002183</name>
</gene>
<dbReference type="InterPro" id="IPR010137">
    <property type="entry name" value="Lipid_A_LpxA"/>
</dbReference>
<keyword evidence="2 8" id="KW-0444">Lipid biosynthesis</keyword>
<keyword evidence="6 8" id="KW-0443">Lipid metabolism</keyword>
<dbReference type="GO" id="GO:0008780">
    <property type="term" value="F:acyl-[acyl-carrier-protein]-UDP-N-acetylglucosamine O-acyltransferase activity"/>
    <property type="evidence" value="ECO:0007669"/>
    <property type="project" value="UniProtKB-UniRule"/>
</dbReference>
<feature type="domain" description="UDP N-acetylglucosamine O-acyltransferase C-terminal" evidence="9">
    <location>
        <begin position="176"/>
        <end position="259"/>
    </location>
</feature>
<dbReference type="Gene3D" id="2.160.10.10">
    <property type="entry name" value="Hexapeptide repeat proteins"/>
    <property type="match status" value="1"/>
</dbReference>
<evidence type="ECO:0000256" key="6">
    <source>
        <dbReference type="ARBA" id="ARBA00023098"/>
    </source>
</evidence>
<dbReference type="AlphaFoldDB" id="A0A839SSP5"/>
<accession>A0A839SSP5</accession>
<evidence type="ECO:0000313" key="10">
    <source>
        <dbReference type="EMBL" id="MBB3065887.1"/>
    </source>
</evidence>
<name>A0A839SSP5_9PROT</name>
<dbReference type="GO" id="GO:0005737">
    <property type="term" value="C:cytoplasm"/>
    <property type="evidence" value="ECO:0007669"/>
    <property type="project" value="UniProtKB-SubCell"/>
</dbReference>
<dbReference type="Pfam" id="PF13720">
    <property type="entry name" value="Acetyltransf_11"/>
    <property type="match status" value="1"/>
</dbReference>
<protein>
    <recommendedName>
        <fullName evidence="8">Acyl-[acyl-carrier-protein]--UDP-N-acetylglucosamine O-acyltransferase</fullName>
        <shortName evidence="8">UDP-N-acetylglucosamine acyltransferase</shortName>
        <ecNumber evidence="8">2.3.1.129</ecNumber>
    </recommendedName>
</protein>
<comment type="caution">
    <text evidence="10">The sequence shown here is derived from an EMBL/GenBank/DDBJ whole genome shotgun (WGS) entry which is preliminary data.</text>
</comment>
<keyword evidence="4 8" id="KW-0808">Transferase</keyword>